<dbReference type="AlphaFoldDB" id="A0A0A8ZHE8"/>
<proteinExistence type="predicted"/>
<evidence type="ECO:0000256" key="1">
    <source>
        <dbReference type="SAM" id="Phobius"/>
    </source>
</evidence>
<keyword evidence="1" id="KW-0472">Membrane</keyword>
<protein>
    <submittedName>
        <fullName evidence="2">Uncharacterized protein</fullName>
    </submittedName>
</protein>
<feature type="transmembrane region" description="Helical" evidence="1">
    <location>
        <begin position="61"/>
        <end position="80"/>
    </location>
</feature>
<accession>A0A0A8ZHE8</accession>
<keyword evidence="1" id="KW-0812">Transmembrane</keyword>
<dbReference type="EMBL" id="GBRH01263588">
    <property type="protein sequence ID" value="JAD34307.1"/>
    <property type="molecule type" value="Transcribed_RNA"/>
</dbReference>
<reference evidence="2" key="1">
    <citation type="submission" date="2014-09" db="EMBL/GenBank/DDBJ databases">
        <authorList>
            <person name="Magalhaes I.L.F."/>
            <person name="Oliveira U."/>
            <person name="Santos F.R."/>
            <person name="Vidigal T.H.D.A."/>
            <person name="Brescovit A.D."/>
            <person name="Santos A.J."/>
        </authorList>
    </citation>
    <scope>NUCLEOTIDE SEQUENCE</scope>
    <source>
        <tissue evidence="2">Shoot tissue taken approximately 20 cm above the soil surface</tissue>
    </source>
</reference>
<sequence length="81" mass="9136">MIDSVLEALTQGGSGEGLYKASLTPTLYNVERLCRTQDLISGVTYHCTRPALGRLDNLNDGHALIVRHFYIYYAFVIWLVM</sequence>
<organism evidence="2">
    <name type="scientific">Arundo donax</name>
    <name type="common">Giant reed</name>
    <name type="synonym">Donax arundinaceus</name>
    <dbReference type="NCBI Taxonomy" id="35708"/>
    <lineage>
        <taxon>Eukaryota</taxon>
        <taxon>Viridiplantae</taxon>
        <taxon>Streptophyta</taxon>
        <taxon>Embryophyta</taxon>
        <taxon>Tracheophyta</taxon>
        <taxon>Spermatophyta</taxon>
        <taxon>Magnoliopsida</taxon>
        <taxon>Liliopsida</taxon>
        <taxon>Poales</taxon>
        <taxon>Poaceae</taxon>
        <taxon>PACMAD clade</taxon>
        <taxon>Arundinoideae</taxon>
        <taxon>Arundineae</taxon>
        <taxon>Arundo</taxon>
    </lineage>
</organism>
<reference evidence="2" key="2">
    <citation type="journal article" date="2015" name="Data Brief">
        <title>Shoot transcriptome of the giant reed, Arundo donax.</title>
        <authorList>
            <person name="Barrero R.A."/>
            <person name="Guerrero F.D."/>
            <person name="Moolhuijzen P."/>
            <person name="Goolsby J.A."/>
            <person name="Tidwell J."/>
            <person name="Bellgard S.E."/>
            <person name="Bellgard M.I."/>
        </authorList>
    </citation>
    <scope>NUCLEOTIDE SEQUENCE</scope>
    <source>
        <tissue evidence="2">Shoot tissue taken approximately 20 cm above the soil surface</tissue>
    </source>
</reference>
<name>A0A0A8ZHE8_ARUDO</name>
<evidence type="ECO:0000313" key="2">
    <source>
        <dbReference type="EMBL" id="JAD34307.1"/>
    </source>
</evidence>
<keyword evidence="1" id="KW-1133">Transmembrane helix</keyword>